<dbReference type="InterPro" id="IPR051806">
    <property type="entry name" value="HAD-like_SPP"/>
</dbReference>
<dbReference type="SUPFAM" id="SSF56784">
    <property type="entry name" value="HAD-like"/>
    <property type="match status" value="1"/>
</dbReference>
<dbReference type="Gene3D" id="1.10.150.240">
    <property type="entry name" value="Putative phosphatase, domain 2"/>
    <property type="match status" value="1"/>
</dbReference>
<organism evidence="1 2">
    <name type="scientific">Coemansia asiatica</name>
    <dbReference type="NCBI Taxonomy" id="1052880"/>
    <lineage>
        <taxon>Eukaryota</taxon>
        <taxon>Fungi</taxon>
        <taxon>Fungi incertae sedis</taxon>
        <taxon>Zoopagomycota</taxon>
        <taxon>Kickxellomycotina</taxon>
        <taxon>Kickxellomycetes</taxon>
        <taxon>Kickxellales</taxon>
        <taxon>Kickxellaceae</taxon>
        <taxon>Coemansia</taxon>
    </lineage>
</organism>
<dbReference type="NCBIfam" id="TIGR01549">
    <property type="entry name" value="HAD-SF-IA-v1"/>
    <property type="match status" value="1"/>
</dbReference>
<dbReference type="InterPro" id="IPR023214">
    <property type="entry name" value="HAD_sf"/>
</dbReference>
<dbReference type="AlphaFoldDB" id="A0A9W8CIG5"/>
<keyword evidence="2" id="KW-1185">Reference proteome</keyword>
<dbReference type="EMBL" id="JANBOH010000158">
    <property type="protein sequence ID" value="KAJ1644541.1"/>
    <property type="molecule type" value="Genomic_DNA"/>
</dbReference>
<evidence type="ECO:0000313" key="1">
    <source>
        <dbReference type="EMBL" id="KAJ1644541.1"/>
    </source>
</evidence>
<protein>
    <recommendedName>
        <fullName evidence="3">Glycerol-3-phosphatase</fullName>
    </recommendedName>
</protein>
<name>A0A9W8CIG5_9FUNG</name>
<evidence type="ECO:0008006" key="3">
    <source>
        <dbReference type="Google" id="ProtNLM"/>
    </source>
</evidence>
<accession>A0A9W8CIG5</accession>
<dbReference type="GO" id="GO:0050308">
    <property type="term" value="F:sugar-phosphatase activity"/>
    <property type="evidence" value="ECO:0007669"/>
    <property type="project" value="TreeGrafter"/>
</dbReference>
<reference evidence="1" key="1">
    <citation type="submission" date="2022-07" db="EMBL/GenBank/DDBJ databases">
        <title>Phylogenomic reconstructions and comparative analyses of Kickxellomycotina fungi.</title>
        <authorList>
            <person name="Reynolds N.K."/>
            <person name="Stajich J.E."/>
            <person name="Barry K."/>
            <person name="Grigoriev I.V."/>
            <person name="Crous P."/>
            <person name="Smith M.E."/>
        </authorList>
    </citation>
    <scope>NUCLEOTIDE SEQUENCE</scope>
    <source>
        <strain evidence="1">NBRC 105413</strain>
    </source>
</reference>
<dbReference type="PANTHER" id="PTHR43481:SF4">
    <property type="entry name" value="GLYCEROL-1-PHOSPHATE PHOSPHOHYDROLASE 1-RELATED"/>
    <property type="match status" value="1"/>
</dbReference>
<dbReference type="PRINTS" id="PR00413">
    <property type="entry name" value="HADHALOGNASE"/>
</dbReference>
<dbReference type="PROSITE" id="PS01228">
    <property type="entry name" value="COF_1"/>
    <property type="match status" value="1"/>
</dbReference>
<dbReference type="PANTHER" id="PTHR43481">
    <property type="entry name" value="FRUCTOSE-1-PHOSPHATE PHOSPHATASE"/>
    <property type="match status" value="1"/>
</dbReference>
<dbReference type="InterPro" id="IPR023198">
    <property type="entry name" value="PGP-like_dom2"/>
</dbReference>
<dbReference type="InterPro" id="IPR036412">
    <property type="entry name" value="HAD-like_sf"/>
</dbReference>
<dbReference type="NCBIfam" id="TIGR01509">
    <property type="entry name" value="HAD-SF-IA-v3"/>
    <property type="match status" value="1"/>
</dbReference>
<dbReference type="Pfam" id="PF00702">
    <property type="entry name" value="Hydrolase"/>
    <property type="match status" value="1"/>
</dbReference>
<evidence type="ECO:0000313" key="2">
    <source>
        <dbReference type="Proteomes" id="UP001145021"/>
    </source>
</evidence>
<dbReference type="Gene3D" id="3.40.50.1000">
    <property type="entry name" value="HAD superfamily/HAD-like"/>
    <property type="match status" value="1"/>
</dbReference>
<comment type="caution">
    <text evidence="1">The sequence shown here is derived from an EMBL/GenBank/DDBJ whole genome shotgun (WGS) entry which is preliminary data.</text>
</comment>
<dbReference type="InterPro" id="IPR006439">
    <property type="entry name" value="HAD-SF_hydro_IA"/>
</dbReference>
<proteinExistence type="predicted"/>
<dbReference type="SFLD" id="SFLDS00003">
    <property type="entry name" value="Haloacid_Dehalogenase"/>
    <property type="match status" value="1"/>
</dbReference>
<gene>
    <name evidence="1" type="ORF">LPJ64_003787</name>
</gene>
<dbReference type="Proteomes" id="UP001145021">
    <property type="component" value="Unassembled WGS sequence"/>
</dbReference>
<dbReference type="SFLD" id="SFLDG01129">
    <property type="entry name" value="C1.5:_HAD__Beta-PGM__Phosphata"/>
    <property type="match status" value="1"/>
</dbReference>
<sequence length="220" mass="23887">MSTVIIKAKAILFDMDGTLVNTVACVETYWRGMAAKYNVDAEKLLHNVHGHPTYDVLCKWFPESMHTREHAEKAERDLMNDAEGVFAVPGVPELLSKLDPKKWTIVTAATQALALTRLQQVNLPIPETLVSAKDAHAGKPNPDCYQMGAKRLGVVPKDTVVFEDAINGVKAGCAAGATVVGVLTSTTEDKLRQSGAQHIVSDFSNVRVEDKGDYVEITIG</sequence>